<protein>
    <submittedName>
        <fullName evidence="2">FkbM family methyltransferase</fullName>
    </submittedName>
</protein>
<dbReference type="Gene3D" id="3.40.50.150">
    <property type="entry name" value="Vaccinia Virus protein VP39"/>
    <property type="match status" value="1"/>
</dbReference>
<dbReference type="PANTHER" id="PTHR34203:SF15">
    <property type="entry name" value="SLL1173 PROTEIN"/>
    <property type="match status" value="1"/>
</dbReference>
<evidence type="ECO:0000259" key="1">
    <source>
        <dbReference type="Pfam" id="PF05050"/>
    </source>
</evidence>
<dbReference type="InterPro" id="IPR006342">
    <property type="entry name" value="FkbM_mtfrase"/>
</dbReference>
<dbReference type="GO" id="GO:0032259">
    <property type="term" value="P:methylation"/>
    <property type="evidence" value="ECO:0007669"/>
    <property type="project" value="UniProtKB-KW"/>
</dbReference>
<dbReference type="InterPro" id="IPR029063">
    <property type="entry name" value="SAM-dependent_MTases_sf"/>
</dbReference>
<dbReference type="Pfam" id="PF05050">
    <property type="entry name" value="Methyltransf_21"/>
    <property type="match status" value="1"/>
</dbReference>
<evidence type="ECO:0000313" key="2">
    <source>
        <dbReference type="EMBL" id="MBD2621854.1"/>
    </source>
</evidence>
<accession>A0ABR8HQY6</accession>
<reference evidence="2 3" key="1">
    <citation type="journal article" date="2020" name="ISME J.">
        <title>Comparative genomics reveals insights into cyanobacterial evolution and habitat adaptation.</title>
        <authorList>
            <person name="Chen M.Y."/>
            <person name="Teng W.K."/>
            <person name="Zhao L."/>
            <person name="Hu C.X."/>
            <person name="Zhou Y.K."/>
            <person name="Han B.P."/>
            <person name="Song L.R."/>
            <person name="Shu W.S."/>
        </authorList>
    </citation>
    <scope>NUCLEOTIDE SEQUENCE [LARGE SCALE GENOMIC DNA]</scope>
    <source>
        <strain evidence="2 3">FACHB-1344</strain>
    </source>
</reference>
<dbReference type="Gene3D" id="3.40.50.720">
    <property type="entry name" value="NAD(P)-binding Rossmann-like Domain"/>
    <property type="match status" value="1"/>
</dbReference>
<dbReference type="GO" id="GO:0008168">
    <property type="term" value="F:methyltransferase activity"/>
    <property type="evidence" value="ECO:0007669"/>
    <property type="project" value="UniProtKB-KW"/>
</dbReference>
<dbReference type="InterPro" id="IPR052514">
    <property type="entry name" value="SAM-dependent_MTase"/>
</dbReference>
<organism evidence="2 3">
    <name type="scientific">Microcystis flos-aquae FACHB-1344</name>
    <dbReference type="NCBI Taxonomy" id="2692899"/>
    <lineage>
        <taxon>Bacteria</taxon>
        <taxon>Bacillati</taxon>
        <taxon>Cyanobacteriota</taxon>
        <taxon>Cyanophyceae</taxon>
        <taxon>Oscillatoriophycideae</taxon>
        <taxon>Chroococcales</taxon>
        <taxon>Microcystaceae</taxon>
        <taxon>Microcystis</taxon>
    </lineage>
</organism>
<dbReference type="Proteomes" id="UP000636187">
    <property type="component" value="Unassembled WGS sequence"/>
</dbReference>
<dbReference type="EMBL" id="JACJSW010000113">
    <property type="protein sequence ID" value="MBD2621854.1"/>
    <property type="molecule type" value="Genomic_DNA"/>
</dbReference>
<gene>
    <name evidence="2" type="ORF">H6G48_09290</name>
</gene>
<dbReference type="RefSeq" id="WP_190721241.1">
    <property type="nucleotide sequence ID" value="NZ_JACJSW010000113.1"/>
</dbReference>
<dbReference type="NCBIfam" id="TIGR01444">
    <property type="entry name" value="fkbM_fam"/>
    <property type="match status" value="1"/>
</dbReference>
<feature type="domain" description="Methyltransferase FkbM" evidence="1">
    <location>
        <begin position="198"/>
        <end position="337"/>
    </location>
</feature>
<keyword evidence="2" id="KW-0808">Transferase</keyword>
<name>A0ABR8HQY6_9CHRO</name>
<comment type="caution">
    <text evidence="2">The sequence shown here is derived from an EMBL/GenBank/DDBJ whole genome shotgun (WGS) entry which is preliminary data.</text>
</comment>
<keyword evidence="3" id="KW-1185">Reference proteome</keyword>
<keyword evidence="2" id="KW-0489">Methyltransferase</keyword>
<proteinExistence type="predicted"/>
<dbReference type="PANTHER" id="PTHR34203">
    <property type="entry name" value="METHYLTRANSFERASE, FKBM FAMILY PROTEIN"/>
    <property type="match status" value="1"/>
</dbReference>
<evidence type="ECO:0000313" key="3">
    <source>
        <dbReference type="Proteomes" id="UP000636187"/>
    </source>
</evidence>
<sequence length="363" mass="41530">MINFEDFQTKIQKAIDVRDSRLEVLEGKKHKPLAIFGYGNKGKQISKQLRLAKQAVQIYDVNPNALESACSDGFDVVNQIDDLIDFQVILGSGQNQIEQKDMVFDNHIFYEEATFLYDLVHLQSRKREMSNCIVHDLDRLYWVYTVLQEDSKSQFLDILLFRASLNPLHLQNSRVNNKWMWFDVPLKFKSRDYKNFLDVGAFDGDTIKAARAFFPLDRVHAVEANLEFVKKIAQQAKDFNNGLVIYPYAAWSSNCMLSFLEDHNGMFSVVKEDSGSVCAAKLDSIINENVDLIKLDIEGSEAEALSGCTRLLSSAPDVLVAAYHRPSDLVDIVSTLLAQNPKYKVYFRHYSDVYDDSILYFIS</sequence>
<dbReference type="SUPFAM" id="SSF53335">
    <property type="entry name" value="S-adenosyl-L-methionine-dependent methyltransferases"/>
    <property type="match status" value="1"/>
</dbReference>